<evidence type="ECO:0008006" key="2">
    <source>
        <dbReference type="Google" id="ProtNLM"/>
    </source>
</evidence>
<dbReference type="CDD" id="cd00438">
    <property type="entry name" value="cupin_RmlC"/>
    <property type="match status" value="1"/>
</dbReference>
<name>A0A382ICP3_9ZZZZ</name>
<evidence type="ECO:0000313" key="1">
    <source>
        <dbReference type="EMBL" id="SVB97135.1"/>
    </source>
</evidence>
<dbReference type="SUPFAM" id="SSF51182">
    <property type="entry name" value="RmlC-like cupins"/>
    <property type="match status" value="1"/>
</dbReference>
<dbReference type="PANTHER" id="PTHR21047:SF2">
    <property type="entry name" value="THYMIDINE DIPHOSPHO-4-KETO-RHAMNOSE 3,5-EPIMERASE"/>
    <property type="match status" value="1"/>
</dbReference>
<dbReference type="Pfam" id="PF00908">
    <property type="entry name" value="dTDP_sugar_isom"/>
    <property type="match status" value="1"/>
</dbReference>
<dbReference type="GO" id="GO:0019305">
    <property type="term" value="P:dTDP-rhamnose biosynthetic process"/>
    <property type="evidence" value="ECO:0007669"/>
    <property type="project" value="TreeGrafter"/>
</dbReference>
<accession>A0A382ICP3</accession>
<gene>
    <name evidence="1" type="ORF">METZ01_LOCUS249989</name>
</gene>
<proteinExistence type="predicted"/>
<dbReference type="Gene3D" id="2.60.120.10">
    <property type="entry name" value="Jelly Rolls"/>
    <property type="match status" value="1"/>
</dbReference>
<organism evidence="1">
    <name type="scientific">marine metagenome</name>
    <dbReference type="NCBI Taxonomy" id="408172"/>
    <lineage>
        <taxon>unclassified sequences</taxon>
        <taxon>metagenomes</taxon>
        <taxon>ecological metagenomes</taxon>
    </lineage>
</organism>
<dbReference type="GO" id="GO:0000271">
    <property type="term" value="P:polysaccharide biosynthetic process"/>
    <property type="evidence" value="ECO:0007669"/>
    <property type="project" value="TreeGrafter"/>
</dbReference>
<reference evidence="1" key="1">
    <citation type="submission" date="2018-05" db="EMBL/GenBank/DDBJ databases">
        <authorList>
            <person name="Lanie J.A."/>
            <person name="Ng W.-L."/>
            <person name="Kazmierczak K.M."/>
            <person name="Andrzejewski T.M."/>
            <person name="Davidsen T.M."/>
            <person name="Wayne K.J."/>
            <person name="Tettelin H."/>
            <person name="Glass J.I."/>
            <person name="Rusch D."/>
            <person name="Podicherti R."/>
            <person name="Tsui H.-C.T."/>
            <person name="Winkler M.E."/>
        </authorList>
    </citation>
    <scope>NUCLEOTIDE SEQUENCE</scope>
</reference>
<dbReference type="AlphaFoldDB" id="A0A382ICP3"/>
<dbReference type="GO" id="GO:0008830">
    <property type="term" value="F:dTDP-4-dehydrorhamnose 3,5-epimerase activity"/>
    <property type="evidence" value="ECO:0007669"/>
    <property type="project" value="InterPro"/>
</dbReference>
<dbReference type="InterPro" id="IPR000888">
    <property type="entry name" value="RmlC-like"/>
</dbReference>
<dbReference type="EMBL" id="UINC01066430">
    <property type="protein sequence ID" value="SVB97135.1"/>
    <property type="molecule type" value="Genomic_DNA"/>
</dbReference>
<dbReference type="PANTHER" id="PTHR21047">
    <property type="entry name" value="DTDP-6-DEOXY-D-GLUCOSE-3,5 EPIMERASE"/>
    <property type="match status" value="1"/>
</dbReference>
<dbReference type="InterPro" id="IPR011051">
    <property type="entry name" value="RmlC_Cupin_sf"/>
</dbReference>
<dbReference type="InterPro" id="IPR014710">
    <property type="entry name" value="RmlC-like_jellyroll"/>
</dbReference>
<protein>
    <recommendedName>
        <fullName evidence="2">dTDP-4-dehydrorhamnose 3,5-epimerase</fullName>
    </recommendedName>
</protein>
<sequence length="154" mass="17414">VKTYHADYFASNNLETDFREQYYTISKKGVLRGMHFQNPPHEHTKLVCCTSGIILDVAIDLRVGSPSYLKHISLKLSEKSGNMLYLPEGLAHGYYSLTKATVAYNVSTVHVPEADTGILWNSIGMTWPNMSPITSERDTEFTTLENFQSPFKFT</sequence>
<dbReference type="GO" id="GO:0005829">
    <property type="term" value="C:cytosol"/>
    <property type="evidence" value="ECO:0007669"/>
    <property type="project" value="TreeGrafter"/>
</dbReference>
<feature type="non-terminal residue" evidence="1">
    <location>
        <position position="1"/>
    </location>
</feature>